<dbReference type="SUPFAM" id="SSF53474">
    <property type="entry name" value="alpha/beta-Hydrolases"/>
    <property type="match status" value="1"/>
</dbReference>
<proteinExistence type="inferred from homology"/>
<dbReference type="GO" id="GO:0004144">
    <property type="term" value="F:diacylglycerol O-acyltransferase activity"/>
    <property type="evidence" value="ECO:0007669"/>
    <property type="project" value="UniProtKB-ARBA"/>
</dbReference>
<name>A0A1D2AHB4_AUXPR</name>
<evidence type="ECO:0000256" key="3">
    <source>
        <dbReference type="ARBA" id="ARBA00023315"/>
    </source>
</evidence>
<dbReference type="PANTHER" id="PTHR22753:SF14">
    <property type="entry name" value="MONOACYLGLYCEROL_DIACYLGLYCEROL O-ACYLTRANSFERASE"/>
    <property type="match status" value="1"/>
</dbReference>
<dbReference type="Gene3D" id="3.40.50.1820">
    <property type="entry name" value="alpha/beta hydrolase"/>
    <property type="match status" value="1"/>
</dbReference>
<dbReference type="GO" id="GO:0016020">
    <property type="term" value="C:membrane"/>
    <property type="evidence" value="ECO:0007669"/>
    <property type="project" value="TreeGrafter"/>
</dbReference>
<dbReference type="CDD" id="cd07987">
    <property type="entry name" value="LPLAT_MGAT-like"/>
    <property type="match status" value="1"/>
</dbReference>
<dbReference type="AlphaFoldDB" id="A0A1D2AHB4"/>
<evidence type="ECO:0000256" key="1">
    <source>
        <dbReference type="ARBA" id="ARBA00005420"/>
    </source>
</evidence>
<keyword evidence="3" id="KW-0012">Acyltransferase</keyword>
<sequence length="716" mass="77006">MTSILTPPPGPLLRSPHGALHPFRTHEALLRRCGHVSSPPRRMTVCQASVQDPTYAPTFSITSLGMPEQGYHVPPRLACPLPPSTMARDPVSLPLLVYFSGIDGSGMAAARQFPSLLAMFDMRHLLTARADHTPFADMVGLVVSQLEAEVGTASPARPVYLLGESFGGLLALAVAAAAPHLVDRLVLVNPATSYPRSIWPMVAPYLLQTPPALYKSVLPLVMAPLIGNPVSLLAAGVRDGAGQESAARQAAALLQTARTLWAQLPRLADVLPQETLAWKLELIRQGCEHVGPLLPRIGQRCLILMGTRDMLIPSGSEGPRLARLLPRARLKALEGASHSALQEMSQGLGAVLEEEGFYIRHRRLSAPLESRASPGGRGEAGPVEVPGVAEIDRYAASATRLTRRLTSPVFLSTCATTGRRVRSLDHLPRPAPGRPVLLVGNHQTLSADLPVLCEEVLRQTGVLLRGLAHPLLSHEAEAEPREARPAGPWDALSMLGGAALTPGGGRGSSFSQMLETFGAVRVSPRNMFRLLSNGEAILLFPGGMREAYKGRGEEYRLFWPDRSEFVRMAARFGATIVPFAAVGIDDSLNILLDPSQVQALPFVGDALRRRQALLPQARSGPMADAGWSDGFVPPVSIPRGAPQRLYFLFQAPIHTDPSEARDRQACDALHSRIKGSVQEGIDFLLQARTGDPYAAATSRLLRESLHPGQPAPTFPL</sequence>
<comment type="similarity">
    <text evidence="1">Belongs to the diacylglycerol acyltransferase family.</text>
</comment>
<dbReference type="PANTHER" id="PTHR22753">
    <property type="entry name" value="TRANSMEMBRANE PROTEIN 68"/>
    <property type="match status" value="1"/>
</dbReference>
<dbReference type="EMBL" id="GDKF01000040">
    <property type="protein sequence ID" value="JAT78582.1"/>
    <property type="molecule type" value="Transcribed_RNA"/>
</dbReference>
<dbReference type="InterPro" id="IPR029058">
    <property type="entry name" value="AB_hydrolase_fold"/>
</dbReference>
<dbReference type="Pfam" id="PF03982">
    <property type="entry name" value="DAGAT"/>
    <property type="match status" value="1"/>
</dbReference>
<gene>
    <name evidence="5" type="ORF">g.35331</name>
</gene>
<protein>
    <recommendedName>
        <fullName evidence="4">AB hydrolase-1 domain-containing protein</fullName>
    </recommendedName>
</protein>
<evidence type="ECO:0000256" key="2">
    <source>
        <dbReference type="ARBA" id="ARBA00022679"/>
    </source>
</evidence>
<dbReference type="Pfam" id="PF00561">
    <property type="entry name" value="Abhydrolase_1"/>
    <property type="match status" value="1"/>
</dbReference>
<dbReference type="InterPro" id="IPR000073">
    <property type="entry name" value="AB_hydrolase_1"/>
</dbReference>
<organism evidence="5">
    <name type="scientific">Auxenochlorella protothecoides</name>
    <name type="common">Green microalga</name>
    <name type="synonym">Chlorella protothecoides</name>
    <dbReference type="NCBI Taxonomy" id="3075"/>
    <lineage>
        <taxon>Eukaryota</taxon>
        <taxon>Viridiplantae</taxon>
        <taxon>Chlorophyta</taxon>
        <taxon>core chlorophytes</taxon>
        <taxon>Trebouxiophyceae</taxon>
        <taxon>Chlorellales</taxon>
        <taxon>Chlorellaceae</taxon>
        <taxon>Auxenochlorella</taxon>
    </lineage>
</organism>
<accession>A0A1D2AHB4</accession>
<keyword evidence="2" id="KW-0808">Transferase</keyword>
<dbReference type="InterPro" id="IPR007130">
    <property type="entry name" value="DAGAT"/>
</dbReference>
<reference evidence="5" key="1">
    <citation type="submission" date="2015-08" db="EMBL/GenBank/DDBJ databases">
        <authorList>
            <person name="Babu N.S."/>
            <person name="Beckwith C.J."/>
            <person name="Beseler K.G."/>
            <person name="Brison A."/>
            <person name="Carone J.V."/>
            <person name="Caskin T.P."/>
            <person name="Diamond M."/>
            <person name="Durham M.E."/>
            <person name="Foxe J.M."/>
            <person name="Go M."/>
            <person name="Henderson B.A."/>
            <person name="Jones I.B."/>
            <person name="McGettigan J.A."/>
            <person name="Micheletti S.J."/>
            <person name="Nasrallah M.E."/>
            <person name="Ortiz D."/>
            <person name="Piller C.R."/>
            <person name="Privatt S.R."/>
            <person name="Schneider S.L."/>
            <person name="Sharp S."/>
            <person name="Smith T.C."/>
            <person name="Stanton J.D."/>
            <person name="Ullery H.E."/>
            <person name="Wilson R.J."/>
            <person name="Serrano M.G."/>
            <person name="Buck G."/>
            <person name="Lee V."/>
            <person name="Wang Y."/>
            <person name="Carvalho R."/>
            <person name="Voegtly L."/>
            <person name="Shi R."/>
            <person name="Duckworth R."/>
            <person name="Johnson A."/>
            <person name="Loviza R."/>
            <person name="Walstead R."/>
            <person name="Shah Z."/>
            <person name="Kiflezghi M."/>
            <person name="Wade K."/>
            <person name="Ball S.L."/>
            <person name="Bradley K.W."/>
            <person name="Asai D.J."/>
            <person name="Bowman C.A."/>
            <person name="Russell D.A."/>
            <person name="Pope W.H."/>
            <person name="Jacobs-Sera D."/>
            <person name="Hendrix R.W."/>
            <person name="Hatfull G.F."/>
        </authorList>
    </citation>
    <scope>NUCLEOTIDE SEQUENCE</scope>
</reference>
<evidence type="ECO:0000259" key="4">
    <source>
        <dbReference type="Pfam" id="PF00561"/>
    </source>
</evidence>
<feature type="domain" description="AB hydrolase-1" evidence="4">
    <location>
        <begin position="152"/>
        <end position="341"/>
    </location>
</feature>
<evidence type="ECO:0000313" key="5">
    <source>
        <dbReference type="EMBL" id="JAT78582.1"/>
    </source>
</evidence>